<name>A0ABR2QT15_9ROSI</name>
<dbReference type="Gene3D" id="3.30.110.60">
    <property type="entry name" value="YhbY-like"/>
    <property type="match status" value="1"/>
</dbReference>
<evidence type="ECO:0000259" key="8">
    <source>
        <dbReference type="PROSITE" id="PS51295"/>
    </source>
</evidence>
<comment type="subcellular location">
    <subcellularLocation>
        <location evidence="7">Golgi apparatus membrane</location>
        <topology evidence="7">Single-pass type II membrane protein</topology>
    </subcellularLocation>
</comment>
<evidence type="ECO:0000256" key="6">
    <source>
        <dbReference type="PROSITE-ProRule" id="PRU00626"/>
    </source>
</evidence>
<protein>
    <recommendedName>
        <fullName evidence="7">Hexosyltransferase</fullName>
        <ecNumber evidence="7">2.4.1.-</ecNumber>
    </recommendedName>
</protein>
<gene>
    <name evidence="9" type="ORF">V6N11_084274</name>
</gene>
<dbReference type="SUPFAM" id="SSF75471">
    <property type="entry name" value="YhbY-like"/>
    <property type="match status" value="1"/>
</dbReference>
<comment type="pathway">
    <text evidence="1 7">Glycan metabolism; pectin biosynthesis.</text>
</comment>
<dbReference type="InterPro" id="IPR035920">
    <property type="entry name" value="YhbY-like_sf"/>
</dbReference>
<keyword evidence="7" id="KW-0333">Golgi apparatus</keyword>
<comment type="caution">
    <text evidence="9">The sequence shown here is derived from an EMBL/GenBank/DDBJ whole genome shotgun (WGS) entry which is preliminary data.</text>
</comment>
<comment type="similarity">
    <text evidence="2 7">Belongs to the glycosyltransferase 8 family.</text>
</comment>
<dbReference type="InterPro" id="IPR029044">
    <property type="entry name" value="Nucleotide-diphossugar_trans"/>
</dbReference>
<dbReference type="EMBL" id="JBBPBN010000033">
    <property type="protein sequence ID" value="KAK9003637.1"/>
    <property type="molecule type" value="Genomic_DNA"/>
</dbReference>
<evidence type="ECO:0000256" key="7">
    <source>
        <dbReference type="RuleBase" id="RU362027"/>
    </source>
</evidence>
<keyword evidence="5 6" id="KW-0694">RNA-binding</keyword>
<evidence type="ECO:0000256" key="4">
    <source>
        <dbReference type="ARBA" id="ARBA00022679"/>
    </source>
</evidence>
<dbReference type="Gene3D" id="3.90.550.10">
    <property type="entry name" value="Spore Coat Polysaccharide Biosynthesis Protein SpsA, Chain A"/>
    <property type="match status" value="1"/>
</dbReference>
<feature type="domain" description="CRM" evidence="8">
    <location>
        <begin position="1"/>
        <end position="87"/>
    </location>
</feature>
<accession>A0ABR2QT15</accession>
<keyword evidence="3 7" id="KW-0328">Glycosyltransferase</keyword>
<dbReference type="Pfam" id="PF01501">
    <property type="entry name" value="Glyco_transf_8"/>
    <property type="match status" value="1"/>
</dbReference>
<dbReference type="Proteomes" id="UP001396334">
    <property type="component" value="Unassembled WGS sequence"/>
</dbReference>
<keyword evidence="10" id="KW-1185">Reference proteome</keyword>
<dbReference type="SUPFAM" id="SSF53448">
    <property type="entry name" value="Nucleotide-diphospho-sugar transferases"/>
    <property type="match status" value="1"/>
</dbReference>
<evidence type="ECO:0000256" key="5">
    <source>
        <dbReference type="ARBA" id="ARBA00022884"/>
    </source>
</evidence>
<dbReference type="PANTHER" id="PTHR32116:SF4">
    <property type="entry name" value="POLYGALACTURONATE 4-ALPHA-GALACTURONOSYLTRANSFERASE"/>
    <property type="match status" value="1"/>
</dbReference>
<dbReference type="Pfam" id="PF01985">
    <property type="entry name" value="CRS1_YhbY"/>
    <property type="match status" value="1"/>
</dbReference>
<evidence type="ECO:0000256" key="1">
    <source>
        <dbReference type="ARBA" id="ARBA00004877"/>
    </source>
</evidence>
<sequence length="195" mass="22375">MRKRGLAVHALTKLAKNGYYSSLAPMVRDAFLVSELVRIDCTGLEKSDYKKIGCKLRDLVPCILVTFEKEQIVVWRGKDYKPPDDGDGEFFDGPSCDMERSDSSDDNRTLWKLGTLSPGLITFYGSTHPLQKSWHVLGLGYNPNVDKKKIEGATVIPYNGNMKPWLELAMSKYRLYWTWYVKYDQPYLRSCNLSE</sequence>
<reference evidence="9 10" key="1">
    <citation type="journal article" date="2024" name="G3 (Bethesda)">
        <title>Genome assembly of Hibiscus sabdariffa L. provides insights into metabolisms of medicinal natural products.</title>
        <authorList>
            <person name="Kim T."/>
        </authorList>
    </citation>
    <scope>NUCLEOTIDE SEQUENCE [LARGE SCALE GENOMIC DNA]</scope>
    <source>
        <strain evidence="9">TK-2024</strain>
        <tissue evidence="9">Old leaves</tissue>
    </source>
</reference>
<dbReference type="EC" id="2.4.1.-" evidence="7"/>
<dbReference type="SMART" id="SM01103">
    <property type="entry name" value="CRS1_YhbY"/>
    <property type="match status" value="1"/>
</dbReference>
<dbReference type="InterPro" id="IPR001890">
    <property type="entry name" value="RNA-binding_CRM"/>
</dbReference>
<evidence type="ECO:0000313" key="9">
    <source>
        <dbReference type="EMBL" id="KAK9003637.1"/>
    </source>
</evidence>
<dbReference type="PANTHER" id="PTHR32116">
    <property type="entry name" value="GALACTURONOSYLTRANSFERASE 4-RELATED"/>
    <property type="match status" value="1"/>
</dbReference>
<keyword evidence="7" id="KW-0961">Cell wall biogenesis/degradation</keyword>
<keyword evidence="4" id="KW-0808">Transferase</keyword>
<proteinExistence type="inferred from homology"/>
<dbReference type="InterPro" id="IPR029993">
    <property type="entry name" value="GAUT"/>
</dbReference>
<dbReference type="PROSITE" id="PS51295">
    <property type="entry name" value="CRM"/>
    <property type="match status" value="1"/>
</dbReference>
<evidence type="ECO:0000256" key="2">
    <source>
        <dbReference type="ARBA" id="ARBA00006351"/>
    </source>
</evidence>
<dbReference type="InterPro" id="IPR002495">
    <property type="entry name" value="Glyco_trans_8"/>
</dbReference>
<evidence type="ECO:0000256" key="3">
    <source>
        <dbReference type="ARBA" id="ARBA00022676"/>
    </source>
</evidence>
<organism evidence="9 10">
    <name type="scientific">Hibiscus sabdariffa</name>
    <name type="common">roselle</name>
    <dbReference type="NCBI Taxonomy" id="183260"/>
    <lineage>
        <taxon>Eukaryota</taxon>
        <taxon>Viridiplantae</taxon>
        <taxon>Streptophyta</taxon>
        <taxon>Embryophyta</taxon>
        <taxon>Tracheophyta</taxon>
        <taxon>Spermatophyta</taxon>
        <taxon>Magnoliopsida</taxon>
        <taxon>eudicotyledons</taxon>
        <taxon>Gunneridae</taxon>
        <taxon>Pentapetalae</taxon>
        <taxon>rosids</taxon>
        <taxon>malvids</taxon>
        <taxon>Malvales</taxon>
        <taxon>Malvaceae</taxon>
        <taxon>Malvoideae</taxon>
        <taxon>Hibiscus</taxon>
    </lineage>
</organism>
<evidence type="ECO:0000313" key="10">
    <source>
        <dbReference type="Proteomes" id="UP001396334"/>
    </source>
</evidence>